<dbReference type="InterPro" id="IPR037914">
    <property type="entry name" value="SpoVT-AbrB_sf"/>
</dbReference>
<keyword evidence="1" id="KW-0238">DNA-binding</keyword>
<proteinExistence type="predicted"/>
<reference evidence="3 4" key="1">
    <citation type="submission" date="2017-09" db="EMBL/GenBank/DDBJ databases">
        <title>Depth-based differentiation of microbial function through sediment-hosted aquifers and enrichment of novel symbionts in the deep terrestrial subsurface.</title>
        <authorList>
            <person name="Probst A.J."/>
            <person name="Ladd B."/>
            <person name="Jarett J.K."/>
            <person name="Geller-Mcgrath D.E."/>
            <person name="Sieber C.M."/>
            <person name="Emerson J.B."/>
            <person name="Anantharaman K."/>
            <person name="Thomas B.C."/>
            <person name="Malmstrom R."/>
            <person name="Stieglmeier M."/>
            <person name="Klingl A."/>
            <person name="Woyke T."/>
            <person name="Ryan C.M."/>
            <person name="Banfield J.F."/>
        </authorList>
    </citation>
    <scope>NUCLEOTIDE SEQUENCE [LARGE SCALE GENOMIC DNA]</scope>
    <source>
        <strain evidence="3">CG11_big_fil_rev_8_21_14_0_20_43_7</strain>
    </source>
</reference>
<evidence type="ECO:0000313" key="4">
    <source>
        <dbReference type="Proteomes" id="UP000229782"/>
    </source>
</evidence>
<sequence>MTTIVKATSKGQVTLPVKWRRQFNTDNFLATEKDGVLELRPLDINDAVKKKEITVFDALRDNKGKGLKAKELSRLLKKTLS</sequence>
<organism evidence="3 4">
    <name type="scientific">Candidatus Magasanikbacteria bacterium CG11_big_fil_rev_8_21_14_0_20_43_7</name>
    <dbReference type="NCBI Taxonomy" id="1974654"/>
    <lineage>
        <taxon>Bacteria</taxon>
        <taxon>Candidatus Magasanikiibacteriota</taxon>
    </lineage>
</organism>
<dbReference type="InterPro" id="IPR007159">
    <property type="entry name" value="SpoVT-AbrB_dom"/>
</dbReference>
<dbReference type="GO" id="GO:0003677">
    <property type="term" value="F:DNA binding"/>
    <property type="evidence" value="ECO:0007669"/>
    <property type="project" value="UniProtKB-UniRule"/>
</dbReference>
<evidence type="ECO:0000313" key="3">
    <source>
        <dbReference type="EMBL" id="PIR03340.1"/>
    </source>
</evidence>
<dbReference type="SUPFAM" id="SSF89447">
    <property type="entry name" value="AbrB/MazE/MraZ-like"/>
    <property type="match status" value="1"/>
</dbReference>
<name>A0A2H0N374_9BACT</name>
<feature type="domain" description="SpoVT-AbrB" evidence="2">
    <location>
        <begin position="2"/>
        <end position="44"/>
    </location>
</feature>
<dbReference type="PROSITE" id="PS51740">
    <property type="entry name" value="SPOVT_ABRB"/>
    <property type="match status" value="1"/>
</dbReference>
<dbReference type="Proteomes" id="UP000229782">
    <property type="component" value="Unassembled WGS sequence"/>
</dbReference>
<accession>A0A2H0N374</accession>
<dbReference type="EMBL" id="PCWM01000017">
    <property type="protein sequence ID" value="PIR03340.1"/>
    <property type="molecule type" value="Genomic_DNA"/>
</dbReference>
<gene>
    <name evidence="3" type="ORF">COV60_00830</name>
</gene>
<comment type="caution">
    <text evidence="3">The sequence shown here is derived from an EMBL/GenBank/DDBJ whole genome shotgun (WGS) entry which is preliminary data.</text>
</comment>
<evidence type="ECO:0000259" key="2">
    <source>
        <dbReference type="PROSITE" id="PS51740"/>
    </source>
</evidence>
<dbReference type="AlphaFoldDB" id="A0A2H0N374"/>
<protein>
    <recommendedName>
        <fullName evidence="2">SpoVT-AbrB domain-containing protein</fullName>
    </recommendedName>
</protein>
<evidence type="ECO:0000256" key="1">
    <source>
        <dbReference type="PROSITE-ProRule" id="PRU01076"/>
    </source>
</evidence>